<dbReference type="InterPro" id="IPR013151">
    <property type="entry name" value="Immunoglobulin_dom"/>
</dbReference>
<dbReference type="Pfam" id="PF00041">
    <property type="entry name" value="fn3"/>
    <property type="match status" value="2"/>
</dbReference>
<dbReference type="PROSITE" id="PS50853">
    <property type="entry name" value="FN3"/>
    <property type="match status" value="2"/>
</dbReference>
<feature type="region of interest" description="Disordered" evidence="4">
    <location>
        <begin position="1"/>
        <end position="24"/>
    </location>
</feature>
<dbReference type="InterPro" id="IPR007110">
    <property type="entry name" value="Ig-like_dom"/>
</dbReference>
<feature type="domain" description="Ig-like" evidence="6">
    <location>
        <begin position="133"/>
        <end position="167"/>
    </location>
</feature>
<evidence type="ECO:0000313" key="8">
    <source>
        <dbReference type="EMBL" id="KAH0622809.1"/>
    </source>
</evidence>
<keyword evidence="9" id="KW-1185">Reference proteome</keyword>
<sequence>MVSRTVKSNTFTSPENDGAHPLRSIKFNPTVGRIQIAEHMDIKFNCSISVPKSLINQDSAVISLWKNGKELLDADRIASQYYQFDDNEDIAMISTFSINNVQRSDNGSYRCKLKVNSDEIVSGPILVLLEGLPYFIKQPQGLNVTRNTPFNLTCEAVGPPEPVEIRWHWNSSLISKKEVSPSVLIMPGIPSPPVRVSVQNRTAHMVVVSWVPGSDGYSPLSRCSVQVKEVVDADNASVMIFNTSTPPHQYHIPNLRPLKNYSICVSCMNEVGWSGFSPWIMASTTEGAPSAPPGNVTLSINESSSSVIITWIKPPATMMNGELQGYSISYTWQNSASLFNALSEERGLPLICLSFKNFFPLAQHNHSSHVDKDTNAIHIPIVATNATCIVRVAAVTNGGVGPFSDPVGIFIPGNGVTSTVSSSTTESGITDSLIIVLGFIFGVVIIGLIMYAFSSDESELAVNYKAKKSYCRRAVELTRKF</sequence>
<keyword evidence="5" id="KW-1133">Transmembrane helix</keyword>
<feature type="domain" description="Ig-like" evidence="6">
    <location>
        <begin position="29"/>
        <end position="122"/>
    </location>
</feature>
<feature type="compositionally biased region" description="Polar residues" evidence="4">
    <location>
        <begin position="1"/>
        <end position="15"/>
    </location>
</feature>
<dbReference type="Pfam" id="PF00047">
    <property type="entry name" value="ig"/>
    <property type="match status" value="1"/>
</dbReference>
<evidence type="ECO:0000313" key="9">
    <source>
        <dbReference type="Proteomes" id="UP000826234"/>
    </source>
</evidence>
<gene>
    <name evidence="8" type="ORF">JD844_025494</name>
</gene>
<feature type="domain" description="Fibronectin type-III" evidence="7">
    <location>
        <begin position="192"/>
        <end position="287"/>
    </location>
</feature>
<reference evidence="8 9" key="1">
    <citation type="journal article" date="2022" name="Gigascience">
        <title>A chromosome-level genome assembly and annotation of the desert horned lizard, Phrynosoma platyrhinos, provides insight into chromosomal rearrangements among reptiles.</title>
        <authorList>
            <person name="Koochekian N."/>
            <person name="Ascanio A."/>
            <person name="Farleigh K."/>
            <person name="Card D.C."/>
            <person name="Schield D.R."/>
            <person name="Castoe T.A."/>
            <person name="Jezkova T."/>
        </authorList>
    </citation>
    <scope>NUCLEOTIDE SEQUENCE [LARGE SCALE GENOMIC DNA]</scope>
    <source>
        <strain evidence="8">NK-2021</strain>
    </source>
</reference>
<dbReference type="InterPro" id="IPR003961">
    <property type="entry name" value="FN3_dom"/>
</dbReference>
<proteinExistence type="predicted"/>
<dbReference type="SUPFAM" id="SSF48726">
    <property type="entry name" value="Immunoglobulin"/>
    <property type="match status" value="2"/>
</dbReference>
<name>A0ABQ7SZI1_PHRPL</name>
<keyword evidence="2" id="KW-1015">Disulfide bond</keyword>
<dbReference type="CDD" id="cd00096">
    <property type="entry name" value="Ig"/>
    <property type="match status" value="1"/>
</dbReference>
<evidence type="ECO:0000256" key="1">
    <source>
        <dbReference type="ARBA" id="ARBA00022737"/>
    </source>
</evidence>
<keyword evidence="5" id="KW-0472">Membrane</keyword>
<dbReference type="InterPro" id="IPR013783">
    <property type="entry name" value="Ig-like_fold"/>
</dbReference>
<evidence type="ECO:0000259" key="7">
    <source>
        <dbReference type="PROSITE" id="PS50853"/>
    </source>
</evidence>
<evidence type="ECO:0000256" key="2">
    <source>
        <dbReference type="ARBA" id="ARBA00023157"/>
    </source>
</evidence>
<comment type="caution">
    <text evidence="8">The sequence shown here is derived from an EMBL/GenBank/DDBJ whole genome shotgun (WGS) entry which is preliminary data.</text>
</comment>
<dbReference type="PROSITE" id="PS50835">
    <property type="entry name" value="IG_LIKE"/>
    <property type="match status" value="2"/>
</dbReference>
<dbReference type="SMART" id="SM00060">
    <property type="entry name" value="FN3"/>
    <property type="match status" value="2"/>
</dbReference>
<evidence type="ECO:0000259" key="6">
    <source>
        <dbReference type="PROSITE" id="PS50835"/>
    </source>
</evidence>
<feature type="transmembrane region" description="Helical" evidence="5">
    <location>
        <begin position="433"/>
        <end position="453"/>
    </location>
</feature>
<evidence type="ECO:0000256" key="4">
    <source>
        <dbReference type="SAM" id="MobiDB-lite"/>
    </source>
</evidence>
<dbReference type="PANTHER" id="PTHR44170:SF6">
    <property type="entry name" value="CONTACTIN"/>
    <property type="match status" value="1"/>
</dbReference>
<evidence type="ECO:0000256" key="3">
    <source>
        <dbReference type="ARBA" id="ARBA00023319"/>
    </source>
</evidence>
<dbReference type="CDD" id="cd00063">
    <property type="entry name" value="FN3"/>
    <property type="match status" value="2"/>
</dbReference>
<keyword evidence="3" id="KW-0393">Immunoglobulin domain</keyword>
<dbReference type="InterPro" id="IPR036116">
    <property type="entry name" value="FN3_sf"/>
</dbReference>
<protein>
    <submittedName>
        <fullName evidence="8">Uncharacterized protein</fullName>
    </submittedName>
</protein>
<dbReference type="Gene3D" id="2.60.40.10">
    <property type="entry name" value="Immunoglobulins"/>
    <property type="match status" value="4"/>
</dbReference>
<organism evidence="8 9">
    <name type="scientific">Phrynosoma platyrhinos</name>
    <name type="common">Desert horned lizard</name>
    <dbReference type="NCBI Taxonomy" id="52577"/>
    <lineage>
        <taxon>Eukaryota</taxon>
        <taxon>Metazoa</taxon>
        <taxon>Chordata</taxon>
        <taxon>Craniata</taxon>
        <taxon>Vertebrata</taxon>
        <taxon>Euteleostomi</taxon>
        <taxon>Lepidosauria</taxon>
        <taxon>Squamata</taxon>
        <taxon>Bifurcata</taxon>
        <taxon>Unidentata</taxon>
        <taxon>Episquamata</taxon>
        <taxon>Toxicofera</taxon>
        <taxon>Iguania</taxon>
        <taxon>Phrynosomatidae</taxon>
        <taxon>Phrynosomatinae</taxon>
        <taxon>Phrynosoma</taxon>
    </lineage>
</organism>
<keyword evidence="1" id="KW-0677">Repeat</keyword>
<evidence type="ECO:0000256" key="5">
    <source>
        <dbReference type="SAM" id="Phobius"/>
    </source>
</evidence>
<dbReference type="Proteomes" id="UP000826234">
    <property type="component" value="Unassembled WGS sequence"/>
</dbReference>
<dbReference type="SUPFAM" id="SSF49265">
    <property type="entry name" value="Fibronectin type III"/>
    <property type="match status" value="1"/>
</dbReference>
<dbReference type="PANTHER" id="PTHR44170">
    <property type="entry name" value="PROTEIN SIDEKICK"/>
    <property type="match status" value="1"/>
</dbReference>
<dbReference type="InterPro" id="IPR036179">
    <property type="entry name" value="Ig-like_dom_sf"/>
</dbReference>
<feature type="domain" description="Fibronectin type-III" evidence="7">
    <location>
        <begin position="292"/>
        <end position="414"/>
    </location>
</feature>
<dbReference type="EMBL" id="JAIPUX010003289">
    <property type="protein sequence ID" value="KAH0622809.1"/>
    <property type="molecule type" value="Genomic_DNA"/>
</dbReference>
<keyword evidence="5" id="KW-0812">Transmembrane</keyword>
<accession>A0ABQ7SZI1</accession>